<dbReference type="InterPro" id="IPR003660">
    <property type="entry name" value="HAMP_dom"/>
</dbReference>
<dbReference type="Gene3D" id="1.10.287.950">
    <property type="entry name" value="Methyl-accepting chemotaxis protein"/>
    <property type="match status" value="1"/>
</dbReference>
<dbReference type="InterPro" id="IPR004090">
    <property type="entry name" value="Chemotax_Me-accpt_rcpt"/>
</dbReference>
<dbReference type="SUPFAM" id="SSF58104">
    <property type="entry name" value="Methyl-accepting chemotaxis protein (MCP) signaling domain"/>
    <property type="match status" value="1"/>
</dbReference>
<organism evidence="14 15">
    <name type="scientific">Marinobacterium mangrovicola</name>
    <dbReference type="NCBI Taxonomy" id="1476959"/>
    <lineage>
        <taxon>Bacteria</taxon>
        <taxon>Pseudomonadati</taxon>
        <taxon>Pseudomonadota</taxon>
        <taxon>Gammaproteobacteria</taxon>
        <taxon>Oceanospirillales</taxon>
        <taxon>Oceanospirillaceae</taxon>
        <taxon>Marinobacterium</taxon>
    </lineage>
</organism>
<evidence type="ECO:0000313" key="15">
    <source>
        <dbReference type="Proteomes" id="UP000294546"/>
    </source>
</evidence>
<keyword evidence="7 9" id="KW-0807">Transducer</keyword>
<dbReference type="SMART" id="SM00304">
    <property type="entry name" value="HAMP"/>
    <property type="match status" value="1"/>
</dbReference>
<comment type="caution">
    <text evidence="14">The sequence shown here is derived from an EMBL/GenBank/DDBJ whole genome shotgun (WGS) entry which is preliminary data.</text>
</comment>
<feature type="domain" description="HAMP" evidence="13">
    <location>
        <begin position="225"/>
        <end position="279"/>
    </location>
</feature>
<keyword evidence="15" id="KW-1185">Reference proteome</keyword>
<accession>A0A4R1GLX3</accession>
<keyword evidence="4 10" id="KW-0812">Transmembrane</keyword>
<dbReference type="InterPro" id="IPR000727">
    <property type="entry name" value="T_SNARE_dom"/>
</dbReference>
<dbReference type="CDD" id="cd11386">
    <property type="entry name" value="MCP_signal"/>
    <property type="match status" value="1"/>
</dbReference>
<dbReference type="Pfam" id="PF00672">
    <property type="entry name" value="HAMP"/>
    <property type="match status" value="1"/>
</dbReference>
<dbReference type="PROSITE" id="PS50192">
    <property type="entry name" value="T_SNARE"/>
    <property type="match status" value="1"/>
</dbReference>
<proteinExistence type="inferred from homology"/>
<evidence type="ECO:0000256" key="1">
    <source>
        <dbReference type="ARBA" id="ARBA00004429"/>
    </source>
</evidence>
<keyword evidence="5 10" id="KW-1133">Transmembrane helix</keyword>
<feature type="transmembrane region" description="Helical" evidence="10">
    <location>
        <begin position="202"/>
        <end position="224"/>
    </location>
</feature>
<evidence type="ECO:0000256" key="10">
    <source>
        <dbReference type="SAM" id="Phobius"/>
    </source>
</evidence>
<dbReference type="GO" id="GO:0005886">
    <property type="term" value="C:plasma membrane"/>
    <property type="evidence" value="ECO:0007669"/>
    <property type="project" value="UniProtKB-SubCell"/>
</dbReference>
<evidence type="ECO:0000256" key="5">
    <source>
        <dbReference type="ARBA" id="ARBA00022989"/>
    </source>
</evidence>
<dbReference type="PANTHER" id="PTHR32089:SF112">
    <property type="entry name" value="LYSOZYME-LIKE PROTEIN-RELATED"/>
    <property type="match status" value="1"/>
</dbReference>
<feature type="domain" description="T-SNARE coiled-coil homology" evidence="12">
    <location>
        <begin position="479"/>
        <end position="533"/>
    </location>
</feature>
<evidence type="ECO:0000259" key="13">
    <source>
        <dbReference type="PROSITE" id="PS50885"/>
    </source>
</evidence>
<sequence>MRIRLKGKILLFALVPMLLVTLAVMLVVNFQMRSVGEREVEAVREELIEKQKEELKAYIDLAITAVKPIVESQAPDAKERAKDVLRSMTYGEDGYLFVYDFNGITVAYHPDPSSEGTDRSGVVDPDGVRVVKELIDKARSGGGFLPYGWMKPSANAVMPKLSYADQIREWGWMVGTGVYIDDIDAAVSERQQAISNNIADTMWTIIGISVVLLLIVSLLSWFGANLIVNPIRKVAAALAEISQGEGDLTQRLPDNSQDEVGDLARGFNGFAANIQGVIAEVKGAVASLTQSTEQLDGVAGQTRSDAEQQKQETDQVAAAIHEMAAAVQQVSGSAAQAAEAAQEADRESGDGQAVVEKSISSINELADDVNRAAEVIRRLDEDSNEIGSIVSVIQGIAEQTNLLALNAAIEAARAGDHGRGFAVVADEVRSLSGRTQQSTEEIHRMIERLQKGAQEAVKVMEAGQSQSRETVDTAELASESLNRIARSVGLITEMNTQIASAAEEQTAVADEVSRSVQEIADISERSTRNAVEVADMSATMAQIEQRLATLVNRFKV</sequence>
<dbReference type="GO" id="GO:0006935">
    <property type="term" value="P:chemotaxis"/>
    <property type="evidence" value="ECO:0007669"/>
    <property type="project" value="InterPro"/>
</dbReference>
<dbReference type="SMART" id="SM01049">
    <property type="entry name" value="Cache_2"/>
    <property type="match status" value="1"/>
</dbReference>
<dbReference type="SMART" id="SM00283">
    <property type="entry name" value="MA"/>
    <property type="match status" value="1"/>
</dbReference>
<feature type="domain" description="Methyl-accepting transducer" evidence="11">
    <location>
        <begin position="284"/>
        <end position="520"/>
    </location>
</feature>
<protein>
    <submittedName>
        <fullName evidence="14">Methyl-accepting chemotaxis sensory transducer with Cache sensor</fullName>
    </submittedName>
</protein>
<dbReference type="PROSITE" id="PS50885">
    <property type="entry name" value="HAMP"/>
    <property type="match status" value="1"/>
</dbReference>
<evidence type="ECO:0000256" key="2">
    <source>
        <dbReference type="ARBA" id="ARBA00022475"/>
    </source>
</evidence>
<gene>
    <name evidence="14" type="ORF">CLV83_0194</name>
</gene>
<reference evidence="14 15" key="1">
    <citation type="submission" date="2019-03" db="EMBL/GenBank/DDBJ databases">
        <title>Genomic Encyclopedia of Archaeal and Bacterial Type Strains, Phase II (KMG-II): from individual species to whole genera.</title>
        <authorList>
            <person name="Goeker M."/>
        </authorList>
    </citation>
    <scope>NUCLEOTIDE SEQUENCE [LARGE SCALE GENOMIC DNA]</scope>
    <source>
        <strain evidence="14 15">DSM 27697</strain>
    </source>
</reference>
<dbReference type="PANTHER" id="PTHR32089">
    <property type="entry name" value="METHYL-ACCEPTING CHEMOTAXIS PROTEIN MCPB"/>
    <property type="match status" value="1"/>
</dbReference>
<dbReference type="RefSeq" id="WP_243642246.1">
    <property type="nucleotide sequence ID" value="NZ_SMFU01000007.1"/>
</dbReference>
<keyword evidence="6 10" id="KW-0472">Membrane</keyword>
<evidence type="ECO:0000256" key="7">
    <source>
        <dbReference type="ARBA" id="ARBA00023224"/>
    </source>
</evidence>
<dbReference type="InterPro" id="IPR004089">
    <property type="entry name" value="MCPsignal_dom"/>
</dbReference>
<evidence type="ECO:0000256" key="8">
    <source>
        <dbReference type="ARBA" id="ARBA00029447"/>
    </source>
</evidence>
<dbReference type="FunFam" id="1.10.287.950:FF:000001">
    <property type="entry name" value="Methyl-accepting chemotaxis sensory transducer"/>
    <property type="match status" value="1"/>
</dbReference>
<evidence type="ECO:0000256" key="3">
    <source>
        <dbReference type="ARBA" id="ARBA00022519"/>
    </source>
</evidence>
<keyword evidence="3" id="KW-0997">Cell inner membrane</keyword>
<evidence type="ECO:0000313" key="14">
    <source>
        <dbReference type="EMBL" id="TCK08121.1"/>
    </source>
</evidence>
<dbReference type="Pfam" id="PF17200">
    <property type="entry name" value="sCache_2"/>
    <property type="match status" value="1"/>
</dbReference>
<keyword evidence="2" id="KW-1003">Cell membrane</keyword>
<evidence type="ECO:0000256" key="9">
    <source>
        <dbReference type="PROSITE-ProRule" id="PRU00284"/>
    </source>
</evidence>
<dbReference type="CDD" id="cd06225">
    <property type="entry name" value="HAMP"/>
    <property type="match status" value="1"/>
</dbReference>
<evidence type="ECO:0000256" key="6">
    <source>
        <dbReference type="ARBA" id="ARBA00023136"/>
    </source>
</evidence>
<name>A0A4R1GLX3_9GAMM</name>
<dbReference type="Proteomes" id="UP000294546">
    <property type="component" value="Unassembled WGS sequence"/>
</dbReference>
<comment type="subcellular location">
    <subcellularLocation>
        <location evidence="1">Cell inner membrane</location>
        <topology evidence="1">Multi-pass membrane protein</topology>
    </subcellularLocation>
</comment>
<dbReference type="GO" id="GO:0007165">
    <property type="term" value="P:signal transduction"/>
    <property type="evidence" value="ECO:0007669"/>
    <property type="project" value="UniProtKB-KW"/>
</dbReference>
<evidence type="ECO:0000259" key="12">
    <source>
        <dbReference type="PROSITE" id="PS50192"/>
    </source>
</evidence>
<dbReference type="EMBL" id="SMFU01000007">
    <property type="protein sequence ID" value="TCK08121.1"/>
    <property type="molecule type" value="Genomic_DNA"/>
</dbReference>
<dbReference type="InterPro" id="IPR033480">
    <property type="entry name" value="sCache_2"/>
</dbReference>
<dbReference type="AlphaFoldDB" id="A0A4R1GLX3"/>
<dbReference type="PROSITE" id="PS50111">
    <property type="entry name" value="CHEMOTAXIS_TRANSDUC_2"/>
    <property type="match status" value="1"/>
</dbReference>
<dbReference type="GO" id="GO:0004888">
    <property type="term" value="F:transmembrane signaling receptor activity"/>
    <property type="evidence" value="ECO:0007669"/>
    <property type="project" value="InterPro"/>
</dbReference>
<dbReference type="PRINTS" id="PR00260">
    <property type="entry name" value="CHEMTRNSDUCR"/>
</dbReference>
<dbReference type="Gene3D" id="3.30.450.20">
    <property type="entry name" value="PAS domain"/>
    <property type="match status" value="1"/>
</dbReference>
<evidence type="ECO:0000256" key="4">
    <source>
        <dbReference type="ARBA" id="ARBA00022692"/>
    </source>
</evidence>
<dbReference type="Pfam" id="PF00015">
    <property type="entry name" value="MCPsignal"/>
    <property type="match status" value="1"/>
</dbReference>
<evidence type="ECO:0000259" key="11">
    <source>
        <dbReference type="PROSITE" id="PS50111"/>
    </source>
</evidence>
<comment type="similarity">
    <text evidence="8">Belongs to the methyl-accepting chemotaxis (MCP) protein family.</text>
</comment>